<dbReference type="SUPFAM" id="SSF55874">
    <property type="entry name" value="ATPase domain of HSP90 chaperone/DNA topoisomerase II/histidine kinase"/>
    <property type="match status" value="2"/>
</dbReference>
<dbReference type="Pfam" id="PF13581">
    <property type="entry name" value="HATPase_c_2"/>
    <property type="match status" value="1"/>
</dbReference>
<evidence type="ECO:0000259" key="7">
    <source>
        <dbReference type="PROSITE" id="PS50110"/>
    </source>
</evidence>
<accession>A0ABV8SU89</accession>
<dbReference type="Pfam" id="PF02518">
    <property type="entry name" value="HATPase_c"/>
    <property type="match status" value="1"/>
</dbReference>
<dbReference type="Proteomes" id="UP001595904">
    <property type="component" value="Unassembled WGS sequence"/>
</dbReference>
<keyword evidence="8" id="KW-0547">Nucleotide-binding</keyword>
<dbReference type="Gene3D" id="3.40.50.2300">
    <property type="match status" value="1"/>
</dbReference>
<dbReference type="InterPro" id="IPR036097">
    <property type="entry name" value="HisK_dim/P_sf"/>
</dbReference>
<dbReference type="SMART" id="SM00388">
    <property type="entry name" value="HisKA"/>
    <property type="match status" value="1"/>
</dbReference>
<dbReference type="PANTHER" id="PTHR43547:SF2">
    <property type="entry name" value="HYBRID SIGNAL TRANSDUCTION HISTIDINE KINASE C"/>
    <property type="match status" value="1"/>
</dbReference>
<dbReference type="SUPFAM" id="SSF47384">
    <property type="entry name" value="Homodimeric domain of signal transducing histidine kinase"/>
    <property type="match status" value="1"/>
</dbReference>
<keyword evidence="3 4" id="KW-0597">Phosphoprotein</keyword>
<keyword evidence="5" id="KW-0175">Coiled coil</keyword>
<dbReference type="SMART" id="SM00387">
    <property type="entry name" value="HATPase_c"/>
    <property type="match status" value="2"/>
</dbReference>
<dbReference type="RefSeq" id="WP_380599284.1">
    <property type="nucleotide sequence ID" value="NZ_JBHSDU010000003.1"/>
</dbReference>
<evidence type="ECO:0000313" key="9">
    <source>
        <dbReference type="Proteomes" id="UP001595904"/>
    </source>
</evidence>
<dbReference type="CDD" id="cd16934">
    <property type="entry name" value="HATPase_RsbT-like"/>
    <property type="match status" value="1"/>
</dbReference>
<dbReference type="PRINTS" id="PR00344">
    <property type="entry name" value="BCTRLSENSOR"/>
</dbReference>
<dbReference type="Pfam" id="PF00072">
    <property type="entry name" value="Response_reg"/>
    <property type="match status" value="1"/>
</dbReference>
<sequence length="597" mass="64952">MNRSLLRLDLAQDRDIVAARQRARQVSALLGFDSQDQVRIATAVSELVRNAIRHAGGGTIEFMLTEAPVHGVAPQANPLLQIIISDNGPGIANLDDAISDSGGGELKLGLVAARRLMDTFDVYSGKGRGTTITLGKFLPRRTEGFTPMRAATIVNQLSASGTADPTAEIQQQNRDLLRSLEELRLRKEELAHLNAELEDTNRGVMALYAELEERAAHLRLADETKTRFLSAVSHEFRTPVNSILALSKILLHRLDGELSAEQEKQVSYIRQAAEQLSTMVDDLLDLRKVESGKLQLRVEKFNVTDLFGALRGMFKPLSIKDTVSLSFEEIGALPDLYSDQGKVSQILRNLISNALKFTEAGTVRVTAKLAADTDMIVFSVADTGIGIAAQNHRHIFDEFTQVENPLQKSVKGTGLGLPLSQKLAGLLGGTIDVASELGKGSVFSLAIPVRLQSLAPLGTPVPAETRSAQRVLIVDDSEIERYALRQFLSSSTYEVIEATGGYDGLRLARQSRPDLIFLDLAMPDVHGLEVLKMLKAIEETRPIPVILFTSQRPDDIGEEQAVAASGLLLKSELSRESVAAAIRRASSPGEIHHASQT</sequence>
<feature type="modified residue" description="4-aspartylphosphate" evidence="4">
    <location>
        <position position="519"/>
    </location>
</feature>
<evidence type="ECO:0000259" key="6">
    <source>
        <dbReference type="PROSITE" id="PS50109"/>
    </source>
</evidence>
<feature type="domain" description="Response regulatory" evidence="7">
    <location>
        <begin position="470"/>
        <end position="585"/>
    </location>
</feature>
<organism evidence="8 9">
    <name type="scientific">Steroidobacter flavus</name>
    <dbReference type="NCBI Taxonomy" id="1842136"/>
    <lineage>
        <taxon>Bacteria</taxon>
        <taxon>Pseudomonadati</taxon>
        <taxon>Pseudomonadota</taxon>
        <taxon>Gammaproteobacteria</taxon>
        <taxon>Steroidobacterales</taxon>
        <taxon>Steroidobacteraceae</taxon>
        <taxon>Steroidobacter</taxon>
    </lineage>
</organism>
<dbReference type="Gene3D" id="1.10.287.130">
    <property type="match status" value="1"/>
</dbReference>
<dbReference type="InterPro" id="IPR003661">
    <property type="entry name" value="HisK_dim/P_dom"/>
</dbReference>
<dbReference type="Pfam" id="PF00512">
    <property type="entry name" value="HisKA"/>
    <property type="match status" value="1"/>
</dbReference>
<feature type="domain" description="Histidine kinase" evidence="6">
    <location>
        <begin position="231"/>
        <end position="451"/>
    </location>
</feature>
<evidence type="ECO:0000256" key="2">
    <source>
        <dbReference type="ARBA" id="ARBA00012438"/>
    </source>
</evidence>
<evidence type="ECO:0000256" key="1">
    <source>
        <dbReference type="ARBA" id="ARBA00000085"/>
    </source>
</evidence>
<dbReference type="InterPro" id="IPR036890">
    <property type="entry name" value="HATPase_C_sf"/>
</dbReference>
<dbReference type="EMBL" id="JBHSDU010000003">
    <property type="protein sequence ID" value="MFC4311179.1"/>
    <property type="molecule type" value="Genomic_DNA"/>
</dbReference>
<evidence type="ECO:0000256" key="5">
    <source>
        <dbReference type="SAM" id="Coils"/>
    </source>
</evidence>
<keyword evidence="9" id="KW-1185">Reference proteome</keyword>
<dbReference type="InterPro" id="IPR004358">
    <property type="entry name" value="Sig_transdc_His_kin-like_C"/>
</dbReference>
<dbReference type="Gene3D" id="3.30.565.10">
    <property type="entry name" value="Histidine kinase-like ATPase, C-terminal domain"/>
    <property type="match status" value="2"/>
</dbReference>
<dbReference type="CDD" id="cd16922">
    <property type="entry name" value="HATPase_EvgS-ArcB-TorS-like"/>
    <property type="match status" value="1"/>
</dbReference>
<dbReference type="InterPro" id="IPR011006">
    <property type="entry name" value="CheY-like_superfamily"/>
</dbReference>
<dbReference type="PROSITE" id="PS50110">
    <property type="entry name" value="RESPONSE_REGULATORY"/>
    <property type="match status" value="1"/>
</dbReference>
<dbReference type="PROSITE" id="PS50109">
    <property type="entry name" value="HIS_KIN"/>
    <property type="match status" value="1"/>
</dbReference>
<protein>
    <recommendedName>
        <fullName evidence="2">histidine kinase</fullName>
        <ecNumber evidence="2">2.7.13.3</ecNumber>
    </recommendedName>
</protein>
<dbReference type="EC" id="2.7.13.3" evidence="2"/>
<dbReference type="CDD" id="cd00082">
    <property type="entry name" value="HisKA"/>
    <property type="match status" value="1"/>
</dbReference>
<dbReference type="SMART" id="SM00448">
    <property type="entry name" value="REC"/>
    <property type="match status" value="1"/>
</dbReference>
<comment type="caution">
    <text evidence="8">The sequence shown here is derived from an EMBL/GenBank/DDBJ whole genome shotgun (WGS) entry which is preliminary data.</text>
</comment>
<name>A0ABV8SU89_9GAMM</name>
<proteinExistence type="predicted"/>
<dbReference type="InterPro" id="IPR005467">
    <property type="entry name" value="His_kinase_dom"/>
</dbReference>
<comment type="catalytic activity">
    <reaction evidence="1">
        <text>ATP + protein L-histidine = ADP + protein N-phospho-L-histidine.</text>
        <dbReference type="EC" id="2.7.13.3"/>
    </reaction>
</comment>
<keyword evidence="8" id="KW-0067">ATP-binding</keyword>
<evidence type="ECO:0000313" key="8">
    <source>
        <dbReference type="EMBL" id="MFC4311179.1"/>
    </source>
</evidence>
<dbReference type="SUPFAM" id="SSF52172">
    <property type="entry name" value="CheY-like"/>
    <property type="match status" value="1"/>
</dbReference>
<dbReference type="GO" id="GO:0005524">
    <property type="term" value="F:ATP binding"/>
    <property type="evidence" value="ECO:0007669"/>
    <property type="project" value="UniProtKB-KW"/>
</dbReference>
<dbReference type="InterPro" id="IPR003594">
    <property type="entry name" value="HATPase_dom"/>
</dbReference>
<reference evidence="9" key="1">
    <citation type="journal article" date="2019" name="Int. J. Syst. Evol. Microbiol.">
        <title>The Global Catalogue of Microorganisms (GCM) 10K type strain sequencing project: providing services to taxonomists for standard genome sequencing and annotation.</title>
        <authorList>
            <consortium name="The Broad Institute Genomics Platform"/>
            <consortium name="The Broad Institute Genome Sequencing Center for Infectious Disease"/>
            <person name="Wu L."/>
            <person name="Ma J."/>
        </authorList>
    </citation>
    <scope>NUCLEOTIDE SEQUENCE [LARGE SCALE GENOMIC DNA]</scope>
    <source>
        <strain evidence="9">CGMCC 1.10759</strain>
    </source>
</reference>
<dbReference type="PANTHER" id="PTHR43547">
    <property type="entry name" value="TWO-COMPONENT HISTIDINE KINASE"/>
    <property type="match status" value="1"/>
</dbReference>
<feature type="coiled-coil region" evidence="5">
    <location>
        <begin position="166"/>
        <end position="214"/>
    </location>
</feature>
<evidence type="ECO:0000256" key="3">
    <source>
        <dbReference type="ARBA" id="ARBA00022553"/>
    </source>
</evidence>
<evidence type="ECO:0000256" key="4">
    <source>
        <dbReference type="PROSITE-ProRule" id="PRU00169"/>
    </source>
</evidence>
<dbReference type="InterPro" id="IPR001789">
    <property type="entry name" value="Sig_transdc_resp-reg_receiver"/>
</dbReference>
<gene>
    <name evidence="8" type="ORF">ACFPN2_18925</name>
</gene>